<name>A0A5J4WBI3_9EUKA</name>
<sequence>MLLTIHWQCAYITLTNCSTTLLRNCYTRPWGLDAPTSCASLQVGHLKTVNAGMDATQDHSKNAREFNGLGTLQTHTYGTNLSHAVDLPVAQLDLDIFQSDRQLAPTVVTNALIQRTTPLPLVQGQLVQLLECITRASQLQTDFIETSMSNIQVLEVMQRAARAPQLIQHTEIPATDRQLLPSFQLIVALTSGFQLQALEFWELSKLNISHILEVRTRQNGENKTFFQDKYLFFDGINNFVMSHAYLATMQRQIGIQQLTQGQSVANVQRNVIGANAFLNLKPPQRRAMLTPAQITINLLPTINTKSQQQIRQSQISQPPSHELNKKLTLKVIKPRDRIQLQGTLILQWRLTWNQKDAIQILHIQRQKQIRPLFIDKKTINQEIVISEVNRQTKQGQHHRGYGEGQIKVLEIIQRHIRGETISVAEWEKFQNKHDTDFKLDAVRLQSPVSDSEEQGKEKDQRIAFWNNPNKRYRQDDSSNSGGNNQNFQT</sequence>
<evidence type="ECO:0000313" key="2">
    <source>
        <dbReference type="EMBL" id="KAA6392033.1"/>
    </source>
</evidence>
<comment type="caution">
    <text evidence="2">The sequence shown here is derived from an EMBL/GenBank/DDBJ whole genome shotgun (WGS) entry which is preliminary data.</text>
</comment>
<dbReference type="Proteomes" id="UP000324800">
    <property type="component" value="Unassembled WGS sequence"/>
</dbReference>
<reference evidence="2 3" key="1">
    <citation type="submission" date="2019-03" db="EMBL/GenBank/DDBJ databases">
        <title>Single cell metagenomics reveals metabolic interactions within the superorganism composed of flagellate Streblomastix strix and complex community of Bacteroidetes bacteria on its surface.</title>
        <authorList>
            <person name="Treitli S.C."/>
            <person name="Kolisko M."/>
            <person name="Husnik F."/>
            <person name="Keeling P."/>
            <person name="Hampl V."/>
        </authorList>
    </citation>
    <scope>NUCLEOTIDE SEQUENCE [LARGE SCALE GENOMIC DNA]</scope>
    <source>
        <strain evidence="2">ST1C</strain>
    </source>
</reference>
<dbReference type="AlphaFoldDB" id="A0A5J4WBI3"/>
<feature type="region of interest" description="Disordered" evidence="1">
    <location>
        <begin position="446"/>
        <end position="489"/>
    </location>
</feature>
<protein>
    <submittedName>
        <fullName evidence="2">Uncharacterized protein</fullName>
    </submittedName>
</protein>
<evidence type="ECO:0000313" key="3">
    <source>
        <dbReference type="Proteomes" id="UP000324800"/>
    </source>
</evidence>
<evidence type="ECO:0000256" key="1">
    <source>
        <dbReference type="SAM" id="MobiDB-lite"/>
    </source>
</evidence>
<gene>
    <name evidence="2" type="ORF">EZS28_012442</name>
</gene>
<feature type="compositionally biased region" description="Low complexity" evidence="1">
    <location>
        <begin position="477"/>
        <end position="489"/>
    </location>
</feature>
<proteinExistence type="predicted"/>
<accession>A0A5J4WBI3</accession>
<dbReference type="EMBL" id="SNRW01002682">
    <property type="protein sequence ID" value="KAA6392033.1"/>
    <property type="molecule type" value="Genomic_DNA"/>
</dbReference>
<organism evidence="2 3">
    <name type="scientific">Streblomastix strix</name>
    <dbReference type="NCBI Taxonomy" id="222440"/>
    <lineage>
        <taxon>Eukaryota</taxon>
        <taxon>Metamonada</taxon>
        <taxon>Preaxostyla</taxon>
        <taxon>Oxymonadida</taxon>
        <taxon>Streblomastigidae</taxon>
        <taxon>Streblomastix</taxon>
    </lineage>
</organism>